<dbReference type="EMBL" id="MKFT01000041">
    <property type="protein sequence ID" value="OHY89524.1"/>
    <property type="molecule type" value="Genomic_DNA"/>
</dbReference>
<keyword evidence="2" id="KW-1185">Reference proteome</keyword>
<evidence type="ECO:0000313" key="1">
    <source>
        <dbReference type="EMBL" id="OHY89524.1"/>
    </source>
</evidence>
<gene>
    <name evidence="1" type="ORF">BI375_23545</name>
</gene>
<proteinExistence type="predicted"/>
<comment type="caution">
    <text evidence="1">The sequence shown here is derived from an EMBL/GenBank/DDBJ whole genome shotgun (WGS) entry which is preliminary data.</text>
</comment>
<protein>
    <recommendedName>
        <fullName evidence="3">Apea-like HEPN domain-containing protein</fullName>
    </recommendedName>
</protein>
<name>A0ABX3D571_9VIBR</name>
<evidence type="ECO:0000313" key="2">
    <source>
        <dbReference type="Proteomes" id="UP000180133"/>
    </source>
</evidence>
<sequence>MEVLCKVRVPLYQIKIEETVAIADNYTYLANELFTCTEEEIDSAKCERVEFEMKLDSSDLTMLNKCLKHNDKVINLCLDEAEKGLDIIRLKYSSFLRPEFTPNPAGQLKSGFYEVEIIPDNTTPFPIITIAGLSKPLSASNNWLGPEVDNIFGWNDYKLSEILLGNEVNSLSGTVISSLRQCRQAFYTLGEESMFLALIFAIDGLTLPHHKWNGWKHRTYISALASCGSVVKFEEILNEFDIAYTDVRNKLVHEGKGFSQLPYQANEECEKLWGIYKSVLNLVLNQDFSEVSELHVYAENLLKTTDYINSYQKVINSLDGTRVNRDGSPKVISYPSWA</sequence>
<evidence type="ECO:0008006" key="3">
    <source>
        <dbReference type="Google" id="ProtNLM"/>
    </source>
</evidence>
<accession>A0ABX3D571</accession>
<dbReference type="Proteomes" id="UP000180133">
    <property type="component" value="Unassembled WGS sequence"/>
</dbReference>
<dbReference type="RefSeq" id="WP_071236639.1">
    <property type="nucleotide sequence ID" value="NZ_KV861349.1"/>
</dbReference>
<organism evidence="1 2">
    <name type="scientific">Vibrio rotiferianus</name>
    <dbReference type="NCBI Taxonomy" id="190895"/>
    <lineage>
        <taxon>Bacteria</taxon>
        <taxon>Pseudomonadati</taxon>
        <taxon>Pseudomonadota</taxon>
        <taxon>Gammaproteobacteria</taxon>
        <taxon>Vibrionales</taxon>
        <taxon>Vibrionaceae</taxon>
        <taxon>Vibrio</taxon>
    </lineage>
</organism>
<reference evidence="1 2" key="1">
    <citation type="submission" date="2016-09" db="EMBL/GenBank/DDBJ databases">
        <title>Isolation, identification and antibiotic sensitivity analysis of bacterial pathogen from juvenile Hippocampus erectus with tail-rotted disease.</title>
        <authorList>
            <person name="Yang Q."/>
        </authorList>
    </citation>
    <scope>NUCLEOTIDE SEQUENCE [LARGE SCALE GENOMIC DNA]</scope>
    <source>
        <strain evidence="1 2">HM-10</strain>
    </source>
</reference>